<protein>
    <submittedName>
        <fullName evidence="2">Uncharacterized protein</fullName>
    </submittedName>
</protein>
<dbReference type="AlphaFoldDB" id="A9P0I8"/>
<dbReference type="EMBL" id="EF087144">
    <property type="protein sequence ID" value="ABK26399.1"/>
    <property type="molecule type" value="mRNA"/>
</dbReference>
<name>A9P0I8_PICSI</name>
<accession>A9P0I8</accession>
<feature type="compositionally biased region" description="Low complexity" evidence="1">
    <location>
        <begin position="7"/>
        <end position="26"/>
    </location>
</feature>
<reference evidence="2" key="1">
    <citation type="journal article" date="2008" name="BMC Genomics">
        <title>A conifer genomics resource of 200,000 spruce (Picea spp.) ESTs and 6,464 high-quality, sequence-finished full-length cDNAs for Sitka spruce (Picea sitchensis).</title>
        <authorList>
            <person name="Ralph S.G."/>
            <person name="Chun H.J."/>
            <person name="Kolosova N."/>
            <person name="Cooper D."/>
            <person name="Oddy C."/>
            <person name="Ritland C.E."/>
            <person name="Kirkpatrick R."/>
            <person name="Moore R."/>
            <person name="Barber S."/>
            <person name="Holt R.A."/>
            <person name="Jones S.J."/>
            <person name="Marra M.A."/>
            <person name="Douglas C.J."/>
            <person name="Ritland K."/>
            <person name="Bohlmann J."/>
        </authorList>
    </citation>
    <scope>NUCLEOTIDE SEQUENCE</scope>
    <source>
        <tissue evidence="2">Bark</tissue>
    </source>
</reference>
<evidence type="ECO:0000256" key="1">
    <source>
        <dbReference type="SAM" id="MobiDB-lite"/>
    </source>
</evidence>
<feature type="region of interest" description="Disordered" evidence="1">
    <location>
        <begin position="1"/>
        <end position="34"/>
    </location>
</feature>
<sequence>MSTNGLPSSLPVSPASASAPASTSTTKKSKKPDPAELLALYEAKGLNPTEASHQAIHDLQGVISNLLYSRARSSERDRSSQQGFSSKIDYISTRVSLLEMKVDSKPGMAQTLALGVSASALVQATPHVFRAVCNIWSSFRNSSKGNP</sequence>
<organism evidence="2">
    <name type="scientific">Picea sitchensis</name>
    <name type="common">Sitka spruce</name>
    <name type="synonym">Pinus sitchensis</name>
    <dbReference type="NCBI Taxonomy" id="3332"/>
    <lineage>
        <taxon>Eukaryota</taxon>
        <taxon>Viridiplantae</taxon>
        <taxon>Streptophyta</taxon>
        <taxon>Embryophyta</taxon>
        <taxon>Tracheophyta</taxon>
        <taxon>Spermatophyta</taxon>
        <taxon>Pinopsida</taxon>
        <taxon>Pinidae</taxon>
        <taxon>Conifers I</taxon>
        <taxon>Pinales</taxon>
        <taxon>Pinaceae</taxon>
        <taxon>Picea</taxon>
    </lineage>
</organism>
<proteinExistence type="evidence at transcript level"/>
<evidence type="ECO:0000313" key="2">
    <source>
        <dbReference type="EMBL" id="ABK26399.1"/>
    </source>
</evidence>